<organism evidence="1 2">
    <name type="scientific">Nonomuraea helvata</name>
    <dbReference type="NCBI Taxonomy" id="37484"/>
    <lineage>
        <taxon>Bacteria</taxon>
        <taxon>Bacillati</taxon>
        <taxon>Actinomycetota</taxon>
        <taxon>Actinomycetes</taxon>
        <taxon>Streptosporangiales</taxon>
        <taxon>Streptosporangiaceae</taxon>
        <taxon>Nonomuraea</taxon>
    </lineage>
</organism>
<comment type="caution">
    <text evidence="1">The sequence shown here is derived from an EMBL/GenBank/DDBJ whole genome shotgun (WGS) entry which is preliminary data.</text>
</comment>
<accession>A0ABV5SIQ3</accession>
<protein>
    <recommendedName>
        <fullName evidence="3">LysR family transcriptional regulator</fullName>
    </recommendedName>
</protein>
<keyword evidence="2" id="KW-1185">Reference proteome</keyword>
<proteinExistence type="predicted"/>
<evidence type="ECO:0008006" key="3">
    <source>
        <dbReference type="Google" id="ProtNLM"/>
    </source>
</evidence>
<sequence>MTRYWARPDIVYVPVRDMDVLPYASVWHTGSENDLIRAFARTVHDLGPRPT</sequence>
<evidence type="ECO:0000313" key="2">
    <source>
        <dbReference type="Proteomes" id="UP001589532"/>
    </source>
</evidence>
<evidence type="ECO:0000313" key="1">
    <source>
        <dbReference type="EMBL" id="MFB9631557.1"/>
    </source>
</evidence>
<gene>
    <name evidence="1" type="ORF">ACFFSA_51590</name>
</gene>
<name>A0ABV5SIQ3_9ACTN</name>
<reference evidence="1 2" key="1">
    <citation type="submission" date="2024-09" db="EMBL/GenBank/DDBJ databases">
        <authorList>
            <person name="Sun Q."/>
            <person name="Mori K."/>
        </authorList>
    </citation>
    <scope>NUCLEOTIDE SEQUENCE [LARGE SCALE GENOMIC DNA]</scope>
    <source>
        <strain evidence="1 2">JCM 3143</strain>
    </source>
</reference>
<dbReference type="Proteomes" id="UP001589532">
    <property type="component" value="Unassembled WGS sequence"/>
</dbReference>
<dbReference type="EMBL" id="JBHMBW010000104">
    <property type="protein sequence ID" value="MFB9631557.1"/>
    <property type="molecule type" value="Genomic_DNA"/>
</dbReference>
<dbReference type="RefSeq" id="WP_345000379.1">
    <property type="nucleotide sequence ID" value="NZ_BAAAXV010000009.1"/>
</dbReference>